<proteinExistence type="predicted"/>
<evidence type="ECO:0000313" key="3">
    <source>
        <dbReference type="Proteomes" id="UP000574067"/>
    </source>
</evidence>
<protein>
    <submittedName>
        <fullName evidence="2">Extensin family protein</fullName>
    </submittedName>
</protein>
<dbReference type="Pfam" id="PF06904">
    <property type="entry name" value="Extensin-like_C"/>
    <property type="match status" value="1"/>
</dbReference>
<dbReference type="RefSeq" id="WP_169160752.1">
    <property type="nucleotide sequence ID" value="NZ_JABBFW010000007.1"/>
</dbReference>
<comment type="caution">
    <text evidence="2">The sequence shown here is derived from an EMBL/GenBank/DDBJ whole genome shotgun (WGS) entry which is preliminary data.</text>
</comment>
<gene>
    <name evidence="2" type="ORF">HHL10_12795</name>
</gene>
<reference evidence="2 3" key="1">
    <citation type="submission" date="2020-04" db="EMBL/GenBank/DDBJ databases">
        <title>Azohydromonas sp. isolated from soil.</title>
        <authorList>
            <person name="Dahal R.H."/>
        </authorList>
    </citation>
    <scope>NUCLEOTIDE SEQUENCE [LARGE SCALE GENOMIC DNA]</scope>
    <source>
        <strain evidence="2 3">G-1-1-14</strain>
    </source>
</reference>
<sequence length="230" mass="25266">MADFIRLAVLLLILLALPRPPDHGGIPPRWNPWAPLRIADPPNVLTPWKLARLGRDGALCREVLSEAPLRATPVPDRELGPGCRLADAVRITRTRFALDTPFLLSCRAAVSLALWEAHVVQPAAVRILGAPVQRLQHLGSLACRDIAARPGRRSRHAQADALDVAGFTLEDGRRVSVRRDWSDADAPAGRFLRTLHRGACRSFDGVLGPDYNAAHRDHLHLEVGGGRYCR</sequence>
<dbReference type="Proteomes" id="UP000574067">
    <property type="component" value="Unassembled WGS sequence"/>
</dbReference>
<dbReference type="EMBL" id="JABBFW010000007">
    <property type="protein sequence ID" value="NML15851.1"/>
    <property type="molecule type" value="Genomic_DNA"/>
</dbReference>
<name>A0A848FD35_9BURK</name>
<organism evidence="2 3">
    <name type="scientific">Azohydromonas caseinilytica</name>
    <dbReference type="NCBI Taxonomy" id="2728836"/>
    <lineage>
        <taxon>Bacteria</taxon>
        <taxon>Pseudomonadati</taxon>
        <taxon>Pseudomonadota</taxon>
        <taxon>Betaproteobacteria</taxon>
        <taxon>Burkholderiales</taxon>
        <taxon>Sphaerotilaceae</taxon>
        <taxon>Azohydromonas</taxon>
    </lineage>
</organism>
<evidence type="ECO:0000313" key="2">
    <source>
        <dbReference type="EMBL" id="NML15851.1"/>
    </source>
</evidence>
<evidence type="ECO:0000259" key="1">
    <source>
        <dbReference type="Pfam" id="PF06904"/>
    </source>
</evidence>
<accession>A0A848FD35</accession>
<dbReference type="InterPro" id="IPR009683">
    <property type="entry name" value="Extensin-like_C"/>
</dbReference>
<keyword evidence="3" id="KW-1185">Reference proteome</keyword>
<dbReference type="AlphaFoldDB" id="A0A848FD35"/>
<feature type="domain" description="Extensin-like C-terminal" evidence="1">
    <location>
        <begin position="59"/>
        <end position="230"/>
    </location>
</feature>